<dbReference type="InterPro" id="IPR001296">
    <property type="entry name" value="Glyco_trans_1"/>
</dbReference>
<accession>A0ABP5JXZ2</accession>
<dbReference type="Gene3D" id="3.40.50.2000">
    <property type="entry name" value="Glycogen Phosphorylase B"/>
    <property type="match status" value="2"/>
</dbReference>
<keyword evidence="1" id="KW-0808">Transferase</keyword>
<organism evidence="3 4">
    <name type="scientific">Streptomyces synnematoformans</name>
    <dbReference type="NCBI Taxonomy" id="415721"/>
    <lineage>
        <taxon>Bacteria</taxon>
        <taxon>Bacillati</taxon>
        <taxon>Actinomycetota</taxon>
        <taxon>Actinomycetes</taxon>
        <taxon>Kitasatosporales</taxon>
        <taxon>Streptomycetaceae</taxon>
        <taxon>Streptomyces</taxon>
    </lineage>
</organism>
<name>A0ABP5JXZ2_9ACTN</name>
<dbReference type="Proteomes" id="UP001500443">
    <property type="component" value="Unassembled WGS sequence"/>
</dbReference>
<sequence length="215" mass="22564">MVRLPPGVDEQEFHPGSGGAAVRARLGLADRPVVVCVSRLVPRKGQDTLIRALPRVLAAQPDAVLLIVGGGPYRGELEKLAAATGVAGAVRFTGAVPWEELPAHYDAGDVFAMPCRTRRGGLDVEGLGIVYLEASATGLPVVAGDSGGAPDAVLDGETGWVVRGGPERQAAQAAERIVTLLGDPELRARTGARGRAWVAERWRWDLLAEQLASLL</sequence>
<feature type="domain" description="Glycosyl transferase family 1" evidence="2">
    <location>
        <begin position="29"/>
        <end position="197"/>
    </location>
</feature>
<proteinExistence type="predicted"/>
<dbReference type="InterPro" id="IPR050194">
    <property type="entry name" value="Glycosyltransferase_grp1"/>
</dbReference>
<dbReference type="Pfam" id="PF00534">
    <property type="entry name" value="Glycos_transf_1"/>
    <property type="match status" value="1"/>
</dbReference>
<evidence type="ECO:0000313" key="3">
    <source>
        <dbReference type="EMBL" id="GAA2124368.1"/>
    </source>
</evidence>
<comment type="caution">
    <text evidence="3">The sequence shown here is derived from an EMBL/GenBank/DDBJ whole genome shotgun (WGS) entry which is preliminary data.</text>
</comment>
<protein>
    <recommendedName>
        <fullName evidence="2">Glycosyl transferase family 1 domain-containing protein</fullName>
    </recommendedName>
</protein>
<dbReference type="CDD" id="cd03801">
    <property type="entry name" value="GT4_PimA-like"/>
    <property type="match status" value="1"/>
</dbReference>
<evidence type="ECO:0000313" key="4">
    <source>
        <dbReference type="Proteomes" id="UP001500443"/>
    </source>
</evidence>
<dbReference type="PANTHER" id="PTHR45947">
    <property type="entry name" value="SULFOQUINOVOSYL TRANSFERASE SQD2"/>
    <property type="match status" value="1"/>
</dbReference>
<dbReference type="SUPFAM" id="SSF53756">
    <property type="entry name" value="UDP-Glycosyltransferase/glycogen phosphorylase"/>
    <property type="match status" value="1"/>
</dbReference>
<evidence type="ECO:0000259" key="2">
    <source>
        <dbReference type="Pfam" id="PF00534"/>
    </source>
</evidence>
<keyword evidence="4" id="KW-1185">Reference proteome</keyword>
<dbReference type="PANTHER" id="PTHR45947:SF3">
    <property type="entry name" value="SULFOQUINOVOSYL TRANSFERASE SQD2"/>
    <property type="match status" value="1"/>
</dbReference>
<dbReference type="EMBL" id="BAAAPF010000080">
    <property type="protein sequence ID" value="GAA2124368.1"/>
    <property type="molecule type" value="Genomic_DNA"/>
</dbReference>
<reference evidence="4" key="1">
    <citation type="journal article" date="2019" name="Int. J. Syst. Evol. Microbiol.">
        <title>The Global Catalogue of Microorganisms (GCM) 10K type strain sequencing project: providing services to taxonomists for standard genome sequencing and annotation.</title>
        <authorList>
            <consortium name="The Broad Institute Genomics Platform"/>
            <consortium name="The Broad Institute Genome Sequencing Center for Infectious Disease"/>
            <person name="Wu L."/>
            <person name="Ma J."/>
        </authorList>
    </citation>
    <scope>NUCLEOTIDE SEQUENCE [LARGE SCALE GENOMIC DNA]</scope>
    <source>
        <strain evidence="4">JCM 15481</strain>
    </source>
</reference>
<evidence type="ECO:0000256" key="1">
    <source>
        <dbReference type="ARBA" id="ARBA00022679"/>
    </source>
</evidence>
<gene>
    <name evidence="3" type="ORF">GCM10009802_29240</name>
</gene>